<dbReference type="GO" id="GO:0016987">
    <property type="term" value="F:sigma factor activity"/>
    <property type="evidence" value="ECO:0007669"/>
    <property type="project" value="UniProtKB-KW"/>
</dbReference>
<dbReference type="NCBIfam" id="TIGR02937">
    <property type="entry name" value="sigma70-ECF"/>
    <property type="match status" value="1"/>
</dbReference>
<evidence type="ECO:0000256" key="4">
    <source>
        <dbReference type="ARBA" id="ARBA00023163"/>
    </source>
</evidence>
<dbReference type="RefSeq" id="WP_066919240.1">
    <property type="nucleotide sequence ID" value="NZ_CP011971.1"/>
</dbReference>
<dbReference type="InterPro" id="IPR007627">
    <property type="entry name" value="RNA_pol_sigma70_r2"/>
</dbReference>
<dbReference type="EMBL" id="CP011971">
    <property type="protein sequence ID" value="AMN46474.1"/>
    <property type="molecule type" value="Genomic_DNA"/>
</dbReference>
<dbReference type="Gene3D" id="1.10.1740.10">
    <property type="match status" value="1"/>
</dbReference>
<evidence type="ECO:0000259" key="5">
    <source>
        <dbReference type="Pfam" id="PF04542"/>
    </source>
</evidence>
<dbReference type="KEGG" id="sdf:ACG33_05035"/>
<protein>
    <recommendedName>
        <fullName evidence="9">RNA polymerase sigma-70 factor, ECF subfamily</fullName>
    </recommendedName>
</protein>
<evidence type="ECO:0000313" key="7">
    <source>
        <dbReference type="EMBL" id="AMN46474.1"/>
    </source>
</evidence>
<dbReference type="CDD" id="cd06171">
    <property type="entry name" value="Sigma70_r4"/>
    <property type="match status" value="1"/>
</dbReference>
<evidence type="ECO:0000256" key="1">
    <source>
        <dbReference type="ARBA" id="ARBA00010641"/>
    </source>
</evidence>
<dbReference type="SUPFAM" id="SSF88659">
    <property type="entry name" value="Sigma3 and sigma4 domains of RNA polymerase sigma factors"/>
    <property type="match status" value="1"/>
</dbReference>
<comment type="similarity">
    <text evidence="1">Belongs to the sigma-70 factor family. ECF subfamily.</text>
</comment>
<keyword evidence="3" id="KW-0731">Sigma factor</keyword>
<dbReference type="AlphaFoldDB" id="A0A127F7S6"/>
<dbReference type="Pfam" id="PF04542">
    <property type="entry name" value="Sigma70_r2"/>
    <property type="match status" value="1"/>
</dbReference>
<feature type="domain" description="RNA polymerase sigma factor 70 region 4 type 2" evidence="6">
    <location>
        <begin position="134"/>
        <end position="183"/>
    </location>
</feature>
<dbReference type="PANTHER" id="PTHR43133">
    <property type="entry name" value="RNA POLYMERASE ECF-TYPE SIGMA FACTO"/>
    <property type="match status" value="1"/>
</dbReference>
<sequence length="207" mass="23385">MTLNITDRELVSAMLAGHEAAFQSFFDTYFPRIYRFAVPRLGGDAEAGKEVVQSTLVNAMRNLAGYRGEAALFSWLCQICRRQIVDYVRVNRRHAQILVAFDDSPELRAALESIEAPDEDGPAQHYDRQQTRKIVQSVLDRLPLRYGDILEWKYIEGHSVEEIGTRLGVTHTAAQSLLARARVAFREAVETVFGRTADEVLADMQGR</sequence>
<dbReference type="PANTHER" id="PTHR43133:SF51">
    <property type="entry name" value="RNA POLYMERASE SIGMA FACTOR"/>
    <property type="match status" value="1"/>
</dbReference>
<organism evidence="7 8">
    <name type="scientific">Steroidobacter denitrificans</name>
    <dbReference type="NCBI Taxonomy" id="465721"/>
    <lineage>
        <taxon>Bacteria</taxon>
        <taxon>Pseudomonadati</taxon>
        <taxon>Pseudomonadota</taxon>
        <taxon>Gammaproteobacteria</taxon>
        <taxon>Steroidobacterales</taxon>
        <taxon>Steroidobacteraceae</taxon>
        <taxon>Steroidobacter</taxon>
    </lineage>
</organism>
<dbReference type="InterPro" id="IPR013325">
    <property type="entry name" value="RNA_pol_sigma_r2"/>
</dbReference>
<dbReference type="InterPro" id="IPR014284">
    <property type="entry name" value="RNA_pol_sigma-70_dom"/>
</dbReference>
<dbReference type="Pfam" id="PF08281">
    <property type="entry name" value="Sigma70_r4_2"/>
    <property type="match status" value="1"/>
</dbReference>
<dbReference type="InterPro" id="IPR039425">
    <property type="entry name" value="RNA_pol_sigma-70-like"/>
</dbReference>
<keyword evidence="4" id="KW-0804">Transcription</keyword>
<feature type="domain" description="RNA polymerase sigma-70 region 2" evidence="5">
    <location>
        <begin position="26"/>
        <end position="93"/>
    </location>
</feature>
<gene>
    <name evidence="7" type="ORF">ACG33_05035</name>
</gene>
<keyword evidence="2" id="KW-0805">Transcription regulation</keyword>
<dbReference type="Proteomes" id="UP000070250">
    <property type="component" value="Chromosome"/>
</dbReference>
<dbReference type="SUPFAM" id="SSF88946">
    <property type="entry name" value="Sigma2 domain of RNA polymerase sigma factors"/>
    <property type="match status" value="1"/>
</dbReference>
<evidence type="ECO:0008006" key="9">
    <source>
        <dbReference type="Google" id="ProtNLM"/>
    </source>
</evidence>
<dbReference type="GO" id="GO:0003677">
    <property type="term" value="F:DNA binding"/>
    <property type="evidence" value="ECO:0007669"/>
    <property type="project" value="InterPro"/>
</dbReference>
<evidence type="ECO:0000259" key="6">
    <source>
        <dbReference type="Pfam" id="PF08281"/>
    </source>
</evidence>
<keyword evidence="8" id="KW-1185">Reference proteome</keyword>
<dbReference type="InterPro" id="IPR036388">
    <property type="entry name" value="WH-like_DNA-bd_sf"/>
</dbReference>
<dbReference type="GO" id="GO:0006352">
    <property type="term" value="P:DNA-templated transcription initiation"/>
    <property type="evidence" value="ECO:0007669"/>
    <property type="project" value="InterPro"/>
</dbReference>
<dbReference type="InterPro" id="IPR013249">
    <property type="entry name" value="RNA_pol_sigma70_r4_t2"/>
</dbReference>
<dbReference type="STRING" id="465721.ACG33_05035"/>
<evidence type="ECO:0000256" key="3">
    <source>
        <dbReference type="ARBA" id="ARBA00023082"/>
    </source>
</evidence>
<dbReference type="InterPro" id="IPR013324">
    <property type="entry name" value="RNA_pol_sigma_r3/r4-like"/>
</dbReference>
<name>A0A127F7S6_STEDE</name>
<evidence type="ECO:0000313" key="8">
    <source>
        <dbReference type="Proteomes" id="UP000070250"/>
    </source>
</evidence>
<proteinExistence type="inferred from homology"/>
<dbReference type="OrthoDB" id="9803470at2"/>
<evidence type="ECO:0000256" key="2">
    <source>
        <dbReference type="ARBA" id="ARBA00023015"/>
    </source>
</evidence>
<dbReference type="Gene3D" id="1.10.10.10">
    <property type="entry name" value="Winged helix-like DNA-binding domain superfamily/Winged helix DNA-binding domain"/>
    <property type="match status" value="1"/>
</dbReference>
<reference evidence="7 8" key="1">
    <citation type="submission" date="2015-06" db="EMBL/GenBank/DDBJ databases">
        <title>A Comprehensive Approach to Explore the Metabolic and Phylogenetic Diversity of Bacterial Steroid Degradation in the Environment: Testosterone as an Example.</title>
        <authorList>
            <person name="Yang F.-C."/>
            <person name="Chen Y.-L."/>
            <person name="Yu C.-P."/>
            <person name="Tang S.-L."/>
            <person name="Wang P.-H."/>
            <person name="Ismail W."/>
            <person name="Wang C.-H."/>
            <person name="Yang C.-Y."/>
            <person name="Chiang Y.-R."/>
        </authorList>
    </citation>
    <scope>NUCLEOTIDE SEQUENCE [LARGE SCALE GENOMIC DNA]</scope>
    <source>
        <strain evidence="7 8">DSM 18526</strain>
    </source>
</reference>
<accession>A0A127F7S6</accession>